<evidence type="ECO:0000256" key="2">
    <source>
        <dbReference type="ARBA" id="ARBA00022729"/>
    </source>
</evidence>
<dbReference type="Proteomes" id="UP000540989">
    <property type="component" value="Unassembled WGS sequence"/>
</dbReference>
<keyword evidence="7" id="KW-1185">Reference proteome</keyword>
<comment type="similarity">
    <text evidence="1">Belongs to the glycosyl hydrolase 27 family.</text>
</comment>
<dbReference type="GO" id="GO:0005975">
    <property type="term" value="P:carbohydrate metabolic process"/>
    <property type="evidence" value="ECO:0007669"/>
    <property type="project" value="InterPro"/>
</dbReference>
<proteinExistence type="inferred from homology"/>
<dbReference type="GO" id="GO:0004553">
    <property type="term" value="F:hydrolase activity, hydrolyzing O-glycosyl compounds"/>
    <property type="evidence" value="ECO:0007669"/>
    <property type="project" value="InterPro"/>
</dbReference>
<gene>
    <name evidence="6" type="ORF">HDF16_004906</name>
</gene>
<dbReference type="SUPFAM" id="SSF51445">
    <property type="entry name" value="(Trans)glycosidases"/>
    <property type="match status" value="1"/>
</dbReference>
<comment type="caution">
    <text evidence="6">The sequence shown here is derived from an EMBL/GenBank/DDBJ whole genome shotgun (WGS) entry which is preliminary data.</text>
</comment>
<dbReference type="SUPFAM" id="SSF51011">
    <property type="entry name" value="Glycosyl hydrolase domain"/>
    <property type="match status" value="1"/>
</dbReference>
<dbReference type="PROSITE" id="PS51175">
    <property type="entry name" value="CBM6"/>
    <property type="match status" value="1"/>
</dbReference>
<dbReference type="Pfam" id="PF16499">
    <property type="entry name" value="Melibiase_2"/>
    <property type="match status" value="1"/>
</dbReference>
<keyword evidence="3" id="KW-0378">Hydrolase</keyword>
<dbReference type="PANTHER" id="PTHR11452:SF75">
    <property type="entry name" value="ALPHA-GALACTOSIDASE MEL1"/>
    <property type="match status" value="1"/>
</dbReference>
<accession>A0A7W8E7E4</accession>
<protein>
    <recommendedName>
        <fullName evidence="5">CBM6 domain-containing protein</fullName>
    </recommendedName>
</protein>
<dbReference type="InterPro" id="IPR017853">
    <property type="entry name" value="GH"/>
</dbReference>
<evidence type="ECO:0000256" key="4">
    <source>
        <dbReference type="ARBA" id="ARBA00023295"/>
    </source>
</evidence>
<dbReference type="PANTHER" id="PTHR11452">
    <property type="entry name" value="ALPHA-GALACTOSIDASE/ALPHA-N-ACETYLGALACTOSAMINIDASE"/>
    <property type="match status" value="1"/>
</dbReference>
<dbReference type="Pfam" id="PF17801">
    <property type="entry name" value="Melibiase_C"/>
    <property type="match status" value="1"/>
</dbReference>
<dbReference type="Gene3D" id="2.60.40.1180">
    <property type="entry name" value="Golgi alpha-mannosidase II"/>
    <property type="match status" value="1"/>
</dbReference>
<dbReference type="CDD" id="cd14792">
    <property type="entry name" value="GH27"/>
    <property type="match status" value="1"/>
</dbReference>
<evidence type="ECO:0000256" key="3">
    <source>
        <dbReference type="ARBA" id="ARBA00022801"/>
    </source>
</evidence>
<dbReference type="AlphaFoldDB" id="A0A7W8E7E4"/>
<dbReference type="CDD" id="cd04081">
    <property type="entry name" value="CBM35_galactosidase-like"/>
    <property type="match status" value="2"/>
</dbReference>
<dbReference type="Gene3D" id="3.20.20.70">
    <property type="entry name" value="Aldolase class I"/>
    <property type="match status" value="1"/>
</dbReference>
<dbReference type="InterPro" id="IPR013780">
    <property type="entry name" value="Glyco_hydro_b"/>
</dbReference>
<dbReference type="SUPFAM" id="SSF49785">
    <property type="entry name" value="Galactose-binding domain-like"/>
    <property type="match status" value="2"/>
</dbReference>
<evidence type="ECO:0000259" key="5">
    <source>
        <dbReference type="PROSITE" id="PS51175"/>
    </source>
</evidence>
<evidence type="ECO:0000313" key="7">
    <source>
        <dbReference type="Proteomes" id="UP000540989"/>
    </source>
</evidence>
<keyword evidence="2" id="KW-0732">Signal</keyword>
<dbReference type="EMBL" id="JACHIP010000010">
    <property type="protein sequence ID" value="MBB5060170.1"/>
    <property type="molecule type" value="Genomic_DNA"/>
</dbReference>
<name>A0A7W8E7E4_9BACT</name>
<evidence type="ECO:0000313" key="6">
    <source>
        <dbReference type="EMBL" id="MBB5060170.1"/>
    </source>
</evidence>
<dbReference type="InterPro" id="IPR008979">
    <property type="entry name" value="Galactose-bd-like_sf"/>
</dbReference>
<dbReference type="Gene3D" id="2.60.120.260">
    <property type="entry name" value="Galactose-binding domain-like"/>
    <property type="match status" value="2"/>
</dbReference>
<feature type="domain" description="CBM6" evidence="5">
    <location>
        <begin position="385"/>
        <end position="506"/>
    </location>
</feature>
<dbReference type="InterPro" id="IPR002241">
    <property type="entry name" value="Glyco_hydro_27"/>
</dbReference>
<dbReference type="InterPro" id="IPR041233">
    <property type="entry name" value="Melibiase_C"/>
</dbReference>
<sequence length="755" mass="80459">MQSHGYNYVNIDAGWQASFDGYGRPTANTGLFPDIASLISHIHQNGQKAGIYWTPGVPKEAAKTNYQILDTAYHIKDILAVPYTSGDSAASSSSDGSLSNYKIDFTKAGSQEYVDSIVALFASWGVDFIRLDAVGPSVSNVSLDNRLEVAAWGKAAAKNGHPMWLTLSSSLDQDYVGTWEQYSNARRIGADIECKGTCSSITNWALTSQRFYDLLPWQNHANYLAGWNDLGPLVVGNSVVSGLTSTEQQSAITLWAMANAPMYLGGDLTTIDSIGMDLVTNDEVIAVDQAGHPANQVAGGMTPVWVSDAGDGGFYVALFNLNASPAPVTIKWSNLGFEQAPSVRDVWAHKDLGPLVEKFTADVLGHGVRLLKVTTKGQVERELAQSYEAEAAVSNGRTVFSTCQSCSGANKAMRLGLDANNTLTFNNVYVDQPGTYRMEIAPATSGPRDLFFQVNGEPLTPLKFGGSSFNQPSSTTVPVKLQAGYNRIQFGNPFNAAPDLDRISVIGQGFALPPSIKAYEAETAELGGTEYTTLCQYCSGGSKVASLDQSADNTVTFTDVSAAGAGSYELEVDYITTGQHSLFMQINDGKEIVLNLTGSTSSLPTSTVIPVVLKGGKNKIQFGSRDAEAPALDRIALESPLGPTSLTTSLVSTYGEGSKRVWKLDIVNTGEEIAHGAQINLLSLTQASGQEACQPKVIENLPLNVGDIPRHEHRSVSVPLDFSDCSSDARFNAMIVFSSDKGAVVGNAIGPVSAK</sequence>
<dbReference type="InterPro" id="IPR005084">
    <property type="entry name" value="CBM6"/>
</dbReference>
<reference evidence="6 7" key="1">
    <citation type="submission" date="2020-08" db="EMBL/GenBank/DDBJ databases">
        <title>Genomic Encyclopedia of Type Strains, Phase IV (KMG-V): Genome sequencing to study the core and pangenomes of soil and plant-associated prokaryotes.</title>
        <authorList>
            <person name="Whitman W."/>
        </authorList>
    </citation>
    <scope>NUCLEOTIDE SEQUENCE [LARGE SCALE GENOMIC DNA]</scope>
    <source>
        <strain evidence="6 7">M8UP14</strain>
    </source>
</reference>
<dbReference type="InterPro" id="IPR013785">
    <property type="entry name" value="Aldolase_TIM"/>
</dbReference>
<organism evidence="6 7">
    <name type="scientific">Granulicella aggregans</name>
    <dbReference type="NCBI Taxonomy" id="474949"/>
    <lineage>
        <taxon>Bacteria</taxon>
        <taxon>Pseudomonadati</taxon>
        <taxon>Acidobacteriota</taxon>
        <taxon>Terriglobia</taxon>
        <taxon>Terriglobales</taxon>
        <taxon>Acidobacteriaceae</taxon>
        <taxon>Granulicella</taxon>
    </lineage>
</organism>
<dbReference type="GO" id="GO:0030246">
    <property type="term" value="F:carbohydrate binding"/>
    <property type="evidence" value="ECO:0007669"/>
    <property type="project" value="InterPro"/>
</dbReference>
<evidence type="ECO:0000256" key="1">
    <source>
        <dbReference type="ARBA" id="ARBA00009743"/>
    </source>
</evidence>
<keyword evidence="4" id="KW-0326">Glycosidase</keyword>